<feature type="region of interest" description="Disordered" evidence="1">
    <location>
        <begin position="136"/>
        <end position="212"/>
    </location>
</feature>
<gene>
    <name evidence="2" type="ORF">BWR18_07750</name>
</gene>
<feature type="compositionally biased region" description="Polar residues" evidence="1">
    <location>
        <begin position="136"/>
        <end position="146"/>
    </location>
</feature>
<name>A0A1P8MU71_9RHOB</name>
<dbReference type="RefSeq" id="WP_076627449.1">
    <property type="nucleotide sequence ID" value="NZ_CP019312.1"/>
</dbReference>
<reference evidence="2 3" key="1">
    <citation type="submission" date="2017-01" db="EMBL/GenBank/DDBJ databases">
        <title>Complete genome of Tateyamaria omphalii DOK1-4 isolated from seawater in Dokdo.</title>
        <authorList>
            <person name="Kim J.H."/>
            <person name="Chi W.-J."/>
        </authorList>
    </citation>
    <scope>NUCLEOTIDE SEQUENCE [LARGE SCALE GENOMIC DNA]</scope>
    <source>
        <strain evidence="2 3">DOK1-4</strain>
    </source>
</reference>
<evidence type="ECO:0000313" key="3">
    <source>
        <dbReference type="Proteomes" id="UP000186336"/>
    </source>
</evidence>
<protein>
    <submittedName>
        <fullName evidence="2">Uncharacterized protein</fullName>
    </submittedName>
</protein>
<dbReference type="STRING" id="299262.BWR18_07750"/>
<dbReference type="EMBL" id="CP019312">
    <property type="protein sequence ID" value="APX11588.1"/>
    <property type="molecule type" value="Genomic_DNA"/>
</dbReference>
<proteinExistence type="predicted"/>
<dbReference type="KEGG" id="tom:BWR18_07750"/>
<dbReference type="AlphaFoldDB" id="A0A1P8MU71"/>
<dbReference type="OrthoDB" id="8052205at2"/>
<dbReference type="Pfam" id="PF13665">
    <property type="entry name" value="Tox-PAAR-like"/>
    <property type="match status" value="1"/>
</dbReference>
<sequence length="479" mass="52316">MSIPREGSRDTGSGIIISVTPDVCRTPVGSSMPPIPYCIYAIQGDDANTAATVRMTGQRAHNMASIVTQCSGDAPGTGGGVSSGTTGSVCHPRSHSNTVRIQGEWAVRHNDYWDMNNRNTFGRLTWVESVETFEPTPTITRNNTPGSELPPGSFQVADASGGWSWFAPPEPETLPEIEIPGAGSPPAETAPTQPGPVGPNDNRDRRPPATPNPILMQLRLIGELFSSLGRQADIYEEMERTITVPDGEGGFRHVTPEQLERELMRELGVETDEELAELIERLEAEERTEAETTVDAESGRTEDTVTIHGDEEQRDEPECRIGPHSEMLPACRALGMQAHHVVPDRSFRVAGPRGARMVGGPSYGEGLAVCVESNRVGRDAEHSVIHNVYFDPQADFEARTGSHPPFITLARAEDLGAQALEIGTDGRCRREFIRNELRRYHSSSQFTLEPDTLVRGTRRRIGLLNIRQFGGRPGGADER</sequence>
<keyword evidence="3" id="KW-1185">Reference proteome</keyword>
<dbReference type="Proteomes" id="UP000186336">
    <property type="component" value="Chromosome"/>
</dbReference>
<accession>A0A1P8MU71</accession>
<evidence type="ECO:0000313" key="2">
    <source>
        <dbReference type="EMBL" id="APX11588.1"/>
    </source>
</evidence>
<organism evidence="2 3">
    <name type="scientific">Tateyamaria omphalii</name>
    <dbReference type="NCBI Taxonomy" id="299262"/>
    <lineage>
        <taxon>Bacteria</taxon>
        <taxon>Pseudomonadati</taxon>
        <taxon>Pseudomonadota</taxon>
        <taxon>Alphaproteobacteria</taxon>
        <taxon>Rhodobacterales</taxon>
        <taxon>Roseobacteraceae</taxon>
        <taxon>Tateyamaria</taxon>
    </lineage>
</organism>
<evidence type="ECO:0000256" key="1">
    <source>
        <dbReference type="SAM" id="MobiDB-lite"/>
    </source>
</evidence>